<evidence type="ECO:0000313" key="2">
    <source>
        <dbReference type="Proteomes" id="UP001232992"/>
    </source>
</evidence>
<reference evidence="1 2" key="1">
    <citation type="submission" date="2023-01" db="EMBL/GenBank/DDBJ databases">
        <title>Novel diversity within Roseofilum (Cyanobacteria; Desertifilaceae) from marine benthic mats with descriptions of four novel species.</title>
        <authorList>
            <person name="Wang Y."/>
            <person name="Berthold D.E."/>
            <person name="Hu J."/>
            <person name="Lefler F.W."/>
            <person name="Laughinghouse H.D. IV."/>
        </authorList>
    </citation>
    <scope>NUCLEOTIDE SEQUENCE [LARGE SCALE GENOMIC DNA]</scope>
    <source>
        <strain evidence="1 2">BLCC-M143</strain>
    </source>
</reference>
<evidence type="ECO:0008006" key="3">
    <source>
        <dbReference type="Google" id="ProtNLM"/>
    </source>
</evidence>
<gene>
    <name evidence="1" type="ORF">PMH09_00330</name>
</gene>
<sequence length="102" mass="11762">MTQLLEEAIAQLKQLPEDLQDAIASRLLAEIEDEQQWIARFESTTDEQWEAMARSVRQEIKERSGTPGRELLRFAGSIPTEDLKIMADAIQEDCSRIDIDEW</sequence>
<dbReference type="Proteomes" id="UP001232992">
    <property type="component" value="Unassembled WGS sequence"/>
</dbReference>
<dbReference type="RefSeq" id="WP_283756284.1">
    <property type="nucleotide sequence ID" value="NZ_JAQOSQ010000001.1"/>
</dbReference>
<name>A0ABT7BTJ9_9CYAN</name>
<evidence type="ECO:0000313" key="1">
    <source>
        <dbReference type="EMBL" id="MDJ1181628.1"/>
    </source>
</evidence>
<protein>
    <recommendedName>
        <fullName evidence="3">DUF4351 domain-containing protein</fullName>
    </recommendedName>
</protein>
<organism evidence="1 2">
    <name type="scientific">Roseofilum casamattae BLCC-M143</name>
    <dbReference type="NCBI Taxonomy" id="3022442"/>
    <lineage>
        <taxon>Bacteria</taxon>
        <taxon>Bacillati</taxon>
        <taxon>Cyanobacteriota</taxon>
        <taxon>Cyanophyceae</taxon>
        <taxon>Desertifilales</taxon>
        <taxon>Desertifilaceae</taxon>
        <taxon>Roseofilum</taxon>
        <taxon>Roseofilum casamattae</taxon>
    </lineage>
</organism>
<comment type="caution">
    <text evidence="1">The sequence shown here is derived from an EMBL/GenBank/DDBJ whole genome shotgun (WGS) entry which is preliminary data.</text>
</comment>
<proteinExistence type="predicted"/>
<dbReference type="EMBL" id="JAQOSQ010000001">
    <property type="protein sequence ID" value="MDJ1181628.1"/>
    <property type="molecule type" value="Genomic_DNA"/>
</dbReference>
<accession>A0ABT7BTJ9</accession>
<keyword evidence="2" id="KW-1185">Reference proteome</keyword>